<feature type="binding site" evidence="6">
    <location>
        <position position="35"/>
    </location>
    <ligand>
        <name>[4Fe-4S] cluster</name>
        <dbReference type="ChEBI" id="CHEBI:49883"/>
        <label>1</label>
    </ligand>
</feature>
<dbReference type="PROSITE" id="PS00198">
    <property type="entry name" value="4FE4S_FER_1"/>
    <property type="match status" value="1"/>
</dbReference>
<evidence type="ECO:0000256" key="2">
    <source>
        <dbReference type="ARBA" id="ARBA00022723"/>
    </source>
</evidence>
<feature type="binding site" evidence="6">
    <location>
        <position position="41"/>
    </location>
    <ligand>
        <name>[4Fe-4S] cluster</name>
        <dbReference type="ChEBI" id="CHEBI:49883"/>
        <label>1</label>
    </ligand>
</feature>
<feature type="binding site" evidence="6">
    <location>
        <position position="149"/>
    </location>
    <ligand>
        <name>[4Fe-4S] cluster</name>
        <dbReference type="ChEBI" id="CHEBI:49883"/>
        <label>3</label>
    </ligand>
</feature>
<comment type="subcellular location">
    <subcellularLocation>
        <location evidence="6">Cytoplasm</location>
    </subcellularLocation>
</comment>
<organism evidence="8 9">
    <name type="scientific">Shewanella sairae</name>
    <dbReference type="NCBI Taxonomy" id="190310"/>
    <lineage>
        <taxon>Bacteria</taxon>
        <taxon>Pseudomonadati</taxon>
        <taxon>Pseudomonadota</taxon>
        <taxon>Gammaproteobacteria</taxon>
        <taxon>Alteromonadales</taxon>
        <taxon>Shewanellaceae</taxon>
        <taxon>Shewanella</taxon>
    </lineage>
</organism>
<dbReference type="PANTHER" id="PTHR24960:SF46">
    <property type="entry name" value="FERREDOXIN-TYPE PROTEIN NAPF"/>
    <property type="match status" value="1"/>
</dbReference>
<evidence type="ECO:0000256" key="1">
    <source>
        <dbReference type="ARBA" id="ARBA00022485"/>
    </source>
</evidence>
<comment type="similarity">
    <text evidence="6">Belongs to the NapF family.</text>
</comment>
<feature type="binding site" evidence="6">
    <location>
        <position position="67"/>
    </location>
    <ligand>
        <name>[4Fe-4S] cluster</name>
        <dbReference type="ChEBI" id="CHEBI:49883"/>
        <label>2</label>
    </ligand>
</feature>
<accession>A0ABQ4PPX5</accession>
<dbReference type="SUPFAM" id="SSF46548">
    <property type="entry name" value="alpha-helical ferredoxin"/>
    <property type="match status" value="1"/>
</dbReference>
<evidence type="ECO:0000256" key="3">
    <source>
        <dbReference type="ARBA" id="ARBA00022737"/>
    </source>
</evidence>
<dbReference type="Pfam" id="PF12838">
    <property type="entry name" value="Fer4_7"/>
    <property type="match status" value="1"/>
</dbReference>
<dbReference type="NCBIfam" id="TIGR00402">
    <property type="entry name" value="napF"/>
    <property type="match status" value="1"/>
</dbReference>
<evidence type="ECO:0000313" key="9">
    <source>
        <dbReference type="Proteomes" id="UP000887104"/>
    </source>
</evidence>
<feature type="binding site" evidence="6">
    <location>
        <position position="145"/>
    </location>
    <ligand>
        <name>[4Fe-4S] cluster</name>
        <dbReference type="ChEBI" id="CHEBI:49883"/>
        <label>3</label>
    </ligand>
</feature>
<keyword evidence="3 6" id="KW-0677">Repeat</keyword>
<comment type="subunit">
    <text evidence="6">Interacts with the cytoplasmic NapA precursor.</text>
</comment>
<feature type="binding site" evidence="6">
    <location>
        <position position="45"/>
    </location>
    <ligand>
        <name>[4Fe-4S] cluster</name>
        <dbReference type="ChEBI" id="CHEBI:49883"/>
        <label>1</label>
    </ligand>
</feature>
<dbReference type="RefSeq" id="WP_220782881.1">
    <property type="nucleotide sequence ID" value="NZ_BPEY01000102.1"/>
</dbReference>
<gene>
    <name evidence="6 8" type="primary">napF</name>
    <name evidence="8" type="ORF">TUM4438_39030</name>
</gene>
<protein>
    <recommendedName>
        <fullName evidence="6">Ferredoxin-type protein NapF</fullName>
    </recommendedName>
</protein>
<feature type="binding site" evidence="6">
    <location>
        <position position="73"/>
    </location>
    <ligand>
        <name>[4Fe-4S] cluster</name>
        <dbReference type="ChEBI" id="CHEBI:49883"/>
        <label>2</label>
    </ligand>
</feature>
<dbReference type="CDD" id="cd10564">
    <property type="entry name" value="NapF_like"/>
    <property type="match status" value="1"/>
</dbReference>
<dbReference type="InterPro" id="IPR004496">
    <property type="entry name" value="NapF"/>
</dbReference>
<dbReference type="InterPro" id="IPR017896">
    <property type="entry name" value="4Fe4S_Fe-S-bd"/>
</dbReference>
<feature type="binding site" evidence="6">
    <location>
        <position position="142"/>
    </location>
    <ligand>
        <name>[4Fe-4S] cluster</name>
        <dbReference type="ChEBI" id="CHEBI:49883"/>
        <label>3</label>
    </ligand>
</feature>
<dbReference type="InterPro" id="IPR050157">
    <property type="entry name" value="PSI_iron-sulfur_center"/>
</dbReference>
<dbReference type="PANTHER" id="PTHR24960">
    <property type="entry name" value="PHOTOSYSTEM I IRON-SULFUR CENTER-RELATED"/>
    <property type="match status" value="1"/>
</dbReference>
<comment type="caution">
    <text evidence="8">The sequence shown here is derived from an EMBL/GenBank/DDBJ whole genome shotgun (WGS) entry which is preliminary data.</text>
</comment>
<feature type="binding site" evidence="6">
    <location>
        <position position="70"/>
    </location>
    <ligand>
        <name>[4Fe-4S] cluster</name>
        <dbReference type="ChEBI" id="CHEBI:49883"/>
        <label>2</label>
    </ligand>
</feature>
<dbReference type="HAMAP" id="MF_02201">
    <property type="entry name" value="NapF"/>
    <property type="match status" value="1"/>
</dbReference>
<evidence type="ECO:0000313" key="8">
    <source>
        <dbReference type="EMBL" id="GIU50992.1"/>
    </source>
</evidence>
<keyword evidence="6" id="KW-0963">Cytoplasm</keyword>
<name>A0ABQ4PPX5_9GAMM</name>
<feature type="domain" description="4Fe-4S ferredoxin-type" evidence="7">
    <location>
        <begin position="56"/>
        <end position="87"/>
    </location>
</feature>
<evidence type="ECO:0000259" key="7">
    <source>
        <dbReference type="PROSITE" id="PS51379"/>
    </source>
</evidence>
<evidence type="ECO:0000256" key="6">
    <source>
        <dbReference type="HAMAP-Rule" id="MF_02201"/>
    </source>
</evidence>
<dbReference type="Pfam" id="PF13237">
    <property type="entry name" value="Fer4_10"/>
    <property type="match status" value="1"/>
</dbReference>
<feature type="binding site" evidence="6">
    <location>
        <position position="139"/>
    </location>
    <ligand>
        <name>[4Fe-4S] cluster</name>
        <dbReference type="ChEBI" id="CHEBI:49883"/>
        <label>3</label>
    </ligand>
</feature>
<sequence length="160" mass="17770">MSSINQSRRRLFRRNKRQAVRLPWADPDIEFTDLCTRCDKCIQACETQILIKGDGGFPEVDFSIDECTFCHRCVDACEEPLFTPLSSQAWQIKAHILESCMAYQGIWCQSCKDACDSRAINFTLAIGKAPLPDINIDACTGCGACVAPCPSNAIVIKETN</sequence>
<comment type="cofactor">
    <cofactor evidence="6">
        <name>[4Fe-4S] cluster</name>
        <dbReference type="ChEBI" id="CHEBI:49883"/>
    </cofactor>
</comment>
<proteinExistence type="inferred from homology"/>
<keyword evidence="4 6" id="KW-0408">Iron</keyword>
<keyword evidence="1 6" id="KW-0004">4Fe-4S</keyword>
<feature type="domain" description="4Fe-4S ferredoxin-type" evidence="7">
    <location>
        <begin position="130"/>
        <end position="159"/>
    </location>
</feature>
<comment type="function">
    <text evidence="6">Could be involved in the maturation of NapA, the catalytic subunit of the periplasmic nitrate reductase, before its export into the periplasm.</text>
</comment>
<dbReference type="Gene3D" id="3.30.70.20">
    <property type="match status" value="2"/>
</dbReference>
<dbReference type="InterPro" id="IPR017900">
    <property type="entry name" value="4Fe4S_Fe_S_CS"/>
</dbReference>
<dbReference type="Proteomes" id="UP000887104">
    <property type="component" value="Unassembled WGS sequence"/>
</dbReference>
<feature type="binding site" evidence="6">
    <location>
        <position position="77"/>
    </location>
    <ligand>
        <name>[4Fe-4S] cluster</name>
        <dbReference type="ChEBI" id="CHEBI:49883"/>
        <label>2</label>
    </ligand>
</feature>
<dbReference type="PROSITE" id="PS51379">
    <property type="entry name" value="4FE4S_FER_2"/>
    <property type="match status" value="3"/>
</dbReference>
<keyword evidence="5 6" id="KW-0411">Iron-sulfur</keyword>
<keyword evidence="9" id="KW-1185">Reference proteome</keyword>
<reference evidence="8" key="1">
    <citation type="submission" date="2021-05" db="EMBL/GenBank/DDBJ databases">
        <title>Molecular characterization for Shewanella algae harboring chromosomal blaOXA-55-like strains isolated from clinical and environment sample.</title>
        <authorList>
            <person name="Ohama Y."/>
            <person name="Aoki K."/>
            <person name="Harada S."/>
            <person name="Moriya K."/>
            <person name="Ishii Y."/>
            <person name="Tateda K."/>
        </authorList>
    </citation>
    <scope>NUCLEOTIDE SEQUENCE</scope>
    <source>
        <strain evidence="8">JCM 11563</strain>
    </source>
</reference>
<feature type="domain" description="4Fe-4S ferredoxin-type" evidence="7">
    <location>
        <begin position="25"/>
        <end position="55"/>
    </location>
</feature>
<evidence type="ECO:0000256" key="5">
    <source>
        <dbReference type="ARBA" id="ARBA00023014"/>
    </source>
</evidence>
<dbReference type="EMBL" id="BPEY01000102">
    <property type="protein sequence ID" value="GIU50992.1"/>
    <property type="molecule type" value="Genomic_DNA"/>
</dbReference>
<feature type="binding site" evidence="6">
    <location>
        <position position="38"/>
    </location>
    <ligand>
        <name>[4Fe-4S] cluster</name>
        <dbReference type="ChEBI" id="CHEBI:49883"/>
        <label>1</label>
    </ligand>
</feature>
<keyword evidence="2 6" id="KW-0479">Metal-binding</keyword>
<evidence type="ECO:0000256" key="4">
    <source>
        <dbReference type="ARBA" id="ARBA00023004"/>
    </source>
</evidence>